<dbReference type="InterPro" id="IPR015421">
    <property type="entry name" value="PyrdxlP-dep_Trfase_major"/>
</dbReference>
<name>A0A2C9D9L2_9HYPH</name>
<dbReference type="InterPro" id="IPR015424">
    <property type="entry name" value="PyrdxlP-dep_Trfase"/>
</dbReference>
<evidence type="ECO:0000313" key="5">
    <source>
        <dbReference type="EMBL" id="SON56860.1"/>
    </source>
</evidence>
<dbReference type="GO" id="GO:0030170">
    <property type="term" value="F:pyridoxal phosphate binding"/>
    <property type="evidence" value="ECO:0007669"/>
    <property type="project" value="TreeGrafter"/>
</dbReference>
<protein>
    <submittedName>
        <fullName evidence="5">UDP-4-amino-4-deoxy-L-arabinose-oxoglutarate aminotransferase</fullName>
        <ecNumber evidence="5">2.6.1.87</ecNumber>
    </submittedName>
</protein>
<evidence type="ECO:0000256" key="1">
    <source>
        <dbReference type="ARBA" id="ARBA00037999"/>
    </source>
</evidence>
<dbReference type="SUPFAM" id="SSF53383">
    <property type="entry name" value="PLP-dependent transferases"/>
    <property type="match status" value="1"/>
</dbReference>
<keyword evidence="5" id="KW-0808">Transferase</keyword>
<feature type="active site" description="Proton acceptor" evidence="2">
    <location>
        <position position="187"/>
    </location>
</feature>
<gene>
    <name evidence="5" type="primary">arnB</name>
    <name evidence="5" type="ORF">HDIA_3319</name>
</gene>
<dbReference type="Gene3D" id="3.90.1150.10">
    <property type="entry name" value="Aspartate Aminotransferase, domain 1"/>
    <property type="match status" value="1"/>
</dbReference>
<keyword evidence="3 4" id="KW-0663">Pyridoxal phosphate</keyword>
<dbReference type="GO" id="GO:0099620">
    <property type="term" value="F:UDP-4-amino-4-deoxy-L-arabinose aminotransferase"/>
    <property type="evidence" value="ECO:0007669"/>
    <property type="project" value="UniProtKB-EC"/>
</dbReference>
<evidence type="ECO:0000256" key="2">
    <source>
        <dbReference type="PIRSR" id="PIRSR000390-1"/>
    </source>
</evidence>
<dbReference type="GO" id="GO:0000271">
    <property type="term" value="P:polysaccharide biosynthetic process"/>
    <property type="evidence" value="ECO:0007669"/>
    <property type="project" value="TreeGrafter"/>
</dbReference>
<sequence length="382" mass="41111">MKVDFFRHGLGPDDAAAIADVLATPFLTSGAVGRKVEAQLAAYYDLPHALLTNSWTNGAVAVLLALGVGPGDEVIIPAMTFIATANVVKLVGATPVMADVDPGTLLLTAESIAAAITPRTRAVVPVHLYGQMCDMRAIRAMVDRHHASGGGRIAIVEDCAHCFEGRRVGERPGRHSDVACFSFYATKAITCGEGGGVICRDDDLAQAIREARLHGMSAAAADRFAGGHYNHWDQPRLGTKANLPDLLAALLPPQIERIDSLLPERERQAQRYLDAFKGSGLRVPTEDDGVRHARHLFPVGVPAGFRDEAITLLNEAGVGVTVNYRAVAEMTYYRGLGYRPEETPVAALWGSQTFTLPLFPGLSEQEQDHVIAAMERHILPRL</sequence>
<reference evidence="6" key="1">
    <citation type="submission" date="2017-09" db="EMBL/GenBank/DDBJ databases">
        <title>Genome sequence of Nannocystis excedens DSM 71.</title>
        <authorList>
            <person name="Blom J."/>
        </authorList>
    </citation>
    <scope>NUCLEOTIDE SEQUENCE [LARGE SCALE GENOMIC DNA]</scope>
    <source>
        <strain evidence="6">type strain: E19</strain>
    </source>
</reference>
<evidence type="ECO:0000256" key="4">
    <source>
        <dbReference type="RuleBase" id="RU004508"/>
    </source>
</evidence>
<feature type="modified residue" description="N6-(pyridoxal phosphate)lysine" evidence="3">
    <location>
        <position position="187"/>
    </location>
</feature>
<keyword evidence="5" id="KW-0032">Aminotransferase</keyword>
<dbReference type="OrthoDB" id="9768668at2"/>
<dbReference type="RefSeq" id="WP_099557190.1">
    <property type="nucleotide sequence ID" value="NZ_LT960614.1"/>
</dbReference>
<organism evidence="5 6">
    <name type="scientific">Hartmannibacter diazotrophicus</name>
    <dbReference type="NCBI Taxonomy" id="1482074"/>
    <lineage>
        <taxon>Bacteria</taxon>
        <taxon>Pseudomonadati</taxon>
        <taxon>Pseudomonadota</taxon>
        <taxon>Alphaproteobacteria</taxon>
        <taxon>Hyphomicrobiales</taxon>
        <taxon>Pleomorphomonadaceae</taxon>
        <taxon>Hartmannibacter</taxon>
    </lineage>
</organism>
<dbReference type="EC" id="2.6.1.87" evidence="5"/>
<accession>A0A2C9D9L2</accession>
<comment type="similarity">
    <text evidence="1 4">Belongs to the DegT/DnrJ/EryC1 family.</text>
</comment>
<dbReference type="PANTHER" id="PTHR30244:SF34">
    <property type="entry name" value="DTDP-4-AMINO-4,6-DIDEOXYGALACTOSE TRANSAMINASE"/>
    <property type="match status" value="1"/>
</dbReference>
<dbReference type="Proteomes" id="UP000223606">
    <property type="component" value="Chromosome 1"/>
</dbReference>
<dbReference type="EMBL" id="LT960614">
    <property type="protein sequence ID" value="SON56860.1"/>
    <property type="molecule type" value="Genomic_DNA"/>
</dbReference>
<dbReference type="InterPro" id="IPR015422">
    <property type="entry name" value="PyrdxlP-dep_Trfase_small"/>
</dbReference>
<proteinExistence type="inferred from homology"/>
<keyword evidence="6" id="KW-1185">Reference proteome</keyword>
<dbReference type="InterPro" id="IPR000653">
    <property type="entry name" value="DegT/StrS_aminotransferase"/>
</dbReference>
<dbReference type="KEGG" id="hdi:HDIA_3319"/>
<evidence type="ECO:0000256" key="3">
    <source>
        <dbReference type="PIRSR" id="PIRSR000390-2"/>
    </source>
</evidence>
<dbReference type="PANTHER" id="PTHR30244">
    <property type="entry name" value="TRANSAMINASE"/>
    <property type="match status" value="1"/>
</dbReference>
<evidence type="ECO:0000313" key="6">
    <source>
        <dbReference type="Proteomes" id="UP000223606"/>
    </source>
</evidence>
<dbReference type="CDD" id="cd00616">
    <property type="entry name" value="AHBA_syn"/>
    <property type="match status" value="1"/>
</dbReference>
<dbReference type="Pfam" id="PF01041">
    <property type="entry name" value="DegT_DnrJ_EryC1"/>
    <property type="match status" value="1"/>
</dbReference>
<dbReference type="AlphaFoldDB" id="A0A2C9D9L2"/>
<dbReference type="Gene3D" id="3.40.640.10">
    <property type="entry name" value="Type I PLP-dependent aspartate aminotransferase-like (Major domain)"/>
    <property type="match status" value="1"/>
</dbReference>
<dbReference type="PIRSF" id="PIRSF000390">
    <property type="entry name" value="PLP_StrS"/>
    <property type="match status" value="1"/>
</dbReference>